<dbReference type="GO" id="GO:0030655">
    <property type="term" value="P:beta-lactam antibiotic catabolic process"/>
    <property type="evidence" value="ECO:0007669"/>
    <property type="project" value="InterPro"/>
</dbReference>
<evidence type="ECO:0000313" key="1">
    <source>
        <dbReference type="EMBL" id="GII26006.1"/>
    </source>
</evidence>
<name>A0A8J3TI60_9ACTN</name>
<keyword evidence="2" id="KW-1185">Reference proteome</keyword>
<reference evidence="1" key="1">
    <citation type="submission" date="2021-01" db="EMBL/GenBank/DDBJ databases">
        <title>Whole genome shotgun sequence of Planosporangium mesophilum NBRC 109066.</title>
        <authorList>
            <person name="Komaki H."/>
            <person name="Tamura T."/>
        </authorList>
    </citation>
    <scope>NUCLEOTIDE SEQUENCE</scope>
    <source>
        <strain evidence="1">NBRC 109066</strain>
    </source>
</reference>
<dbReference type="PANTHER" id="PTHR35333:SF3">
    <property type="entry name" value="BETA-LACTAMASE-TYPE TRANSPEPTIDASE FOLD CONTAINING PROTEIN"/>
    <property type="match status" value="1"/>
</dbReference>
<dbReference type="SUPFAM" id="SSF56601">
    <property type="entry name" value="beta-lactamase/transpeptidase-like"/>
    <property type="match status" value="1"/>
</dbReference>
<dbReference type="GO" id="GO:0008800">
    <property type="term" value="F:beta-lactamase activity"/>
    <property type="evidence" value="ECO:0007669"/>
    <property type="project" value="InterPro"/>
</dbReference>
<dbReference type="GO" id="GO:0046677">
    <property type="term" value="P:response to antibiotic"/>
    <property type="evidence" value="ECO:0007669"/>
    <property type="project" value="InterPro"/>
</dbReference>
<evidence type="ECO:0000313" key="2">
    <source>
        <dbReference type="Proteomes" id="UP000599074"/>
    </source>
</evidence>
<dbReference type="EMBL" id="BOON01000064">
    <property type="protein sequence ID" value="GII26006.1"/>
    <property type="molecule type" value="Genomic_DNA"/>
</dbReference>
<proteinExistence type="predicted"/>
<accession>A0A8J3TI60</accession>
<comment type="caution">
    <text evidence="1">The sequence shown here is derived from an EMBL/GenBank/DDBJ whole genome shotgun (WGS) entry which is preliminary data.</text>
</comment>
<dbReference type="AlphaFoldDB" id="A0A8J3TI60"/>
<dbReference type="PANTHER" id="PTHR35333">
    <property type="entry name" value="BETA-LACTAMASE"/>
    <property type="match status" value="1"/>
</dbReference>
<sequence>MHRSPLMIAAGVLVLTVSSVVVVRYVHTYASPAAAGTPPASVQTVADGPPAVPVDPAQQQRFQAATELVSKAGGNLAMIVRDRTTGVEWRAGGVARPFRASSTVKLAIAANLLERSRSGEIKLDPTARRNLADMLETSSDRAADALWDRYGRETMVPWLQQRYGMAGLEFSPGALRRWNNLRCVPDDLLHLVTYLLDHAVPADRDYLTAAMRRTGAVQHWGVWAAGAPNQPGVANGWTLATDGNVKHWVTHSIGFAGPDGRYAVVVMYDQPGGGTLDAGVHTVSDVVATVFGATTPADVTVPGRATGR</sequence>
<organism evidence="1 2">
    <name type="scientific">Planosporangium mesophilum</name>
    <dbReference type="NCBI Taxonomy" id="689768"/>
    <lineage>
        <taxon>Bacteria</taxon>
        <taxon>Bacillati</taxon>
        <taxon>Actinomycetota</taxon>
        <taxon>Actinomycetes</taxon>
        <taxon>Micromonosporales</taxon>
        <taxon>Micromonosporaceae</taxon>
        <taxon>Planosporangium</taxon>
    </lineage>
</organism>
<dbReference type="RefSeq" id="WP_168113890.1">
    <property type="nucleotide sequence ID" value="NZ_BOON01000064.1"/>
</dbReference>
<gene>
    <name evidence="1" type="ORF">Pme01_56030</name>
</gene>
<dbReference type="Proteomes" id="UP000599074">
    <property type="component" value="Unassembled WGS sequence"/>
</dbReference>
<dbReference type="InterPro" id="IPR000871">
    <property type="entry name" value="Beta-lactam_class-A"/>
</dbReference>
<evidence type="ECO:0008006" key="3">
    <source>
        <dbReference type="Google" id="ProtNLM"/>
    </source>
</evidence>
<protein>
    <recommendedName>
        <fullName evidence="3">Beta-lactamase class A</fullName>
    </recommendedName>
</protein>
<dbReference type="InterPro" id="IPR012338">
    <property type="entry name" value="Beta-lactam/transpept-like"/>
</dbReference>
<dbReference type="Gene3D" id="3.40.710.10">
    <property type="entry name" value="DD-peptidase/beta-lactamase superfamily"/>
    <property type="match status" value="1"/>
</dbReference>